<evidence type="ECO:0000313" key="1">
    <source>
        <dbReference type="EMBL" id="SFN99032.1"/>
    </source>
</evidence>
<protein>
    <submittedName>
        <fullName evidence="1">Uncharacterized protein</fullName>
    </submittedName>
</protein>
<dbReference type="EMBL" id="FOVL01000038">
    <property type="protein sequence ID" value="SFN99032.1"/>
    <property type="molecule type" value="Genomic_DNA"/>
</dbReference>
<keyword evidence="2" id="KW-1185">Reference proteome</keyword>
<dbReference type="RefSeq" id="WP_245760482.1">
    <property type="nucleotide sequence ID" value="NZ_FOVL01000038.1"/>
</dbReference>
<proteinExistence type="predicted"/>
<dbReference type="Proteomes" id="UP000199153">
    <property type="component" value="Unassembled WGS sequence"/>
</dbReference>
<name>A0A1I5DIH5_9FLAO</name>
<gene>
    <name evidence="1" type="ORF">SAMN05660413_03348</name>
</gene>
<dbReference type="AlphaFoldDB" id="A0A1I5DIH5"/>
<accession>A0A1I5DIH5</accession>
<sequence>MKILVIGIIILQLNFSCSAQHSTTELKNHFSSDQISDLNKITEFFKNEICSGKERDFKKCYEKIPHDYLYATGNEFWNNIDFSKQKELYNQISKSTFEEIWSFCKTTYPDSGKTKTSICAVPNGKYQKYLSELGKNNPKIAEYAKRLNDLGDFGFGLFHQNIASDKKNFDLNNPNIQLVVAIHFLTLNDQEKRNEQWNAE</sequence>
<evidence type="ECO:0000313" key="2">
    <source>
        <dbReference type="Proteomes" id="UP000199153"/>
    </source>
</evidence>
<organism evidence="1 2">
    <name type="scientific">Salegentibacter flavus</name>
    <dbReference type="NCBI Taxonomy" id="287099"/>
    <lineage>
        <taxon>Bacteria</taxon>
        <taxon>Pseudomonadati</taxon>
        <taxon>Bacteroidota</taxon>
        <taxon>Flavobacteriia</taxon>
        <taxon>Flavobacteriales</taxon>
        <taxon>Flavobacteriaceae</taxon>
        <taxon>Salegentibacter</taxon>
    </lineage>
</organism>
<reference evidence="1 2" key="1">
    <citation type="submission" date="2016-10" db="EMBL/GenBank/DDBJ databases">
        <authorList>
            <person name="de Groot N.N."/>
        </authorList>
    </citation>
    <scope>NUCLEOTIDE SEQUENCE [LARGE SCALE GENOMIC DNA]</scope>
    <source>
        <strain evidence="1 2">DSM 17794</strain>
    </source>
</reference>